<name>A0A7C8UNH3_ORBOL</name>
<gene>
    <name evidence="1" type="ORF">TWF106_008033</name>
</gene>
<evidence type="ECO:0000313" key="2">
    <source>
        <dbReference type="Proteomes" id="UP000472727"/>
    </source>
</evidence>
<protein>
    <submittedName>
        <fullName evidence="1">Uncharacterized protein</fullName>
    </submittedName>
</protein>
<reference evidence="1 2" key="1">
    <citation type="submission" date="2019-06" db="EMBL/GenBank/DDBJ databases">
        <authorList>
            <person name="Palmer J.M."/>
        </authorList>
    </citation>
    <scope>NUCLEOTIDE SEQUENCE [LARGE SCALE GENOMIC DNA]</scope>
    <source>
        <strain evidence="1 2">TWF106</strain>
    </source>
</reference>
<dbReference type="AlphaFoldDB" id="A0A7C8UNH3"/>
<dbReference type="EMBL" id="WIWS01000046">
    <property type="protein sequence ID" value="KAF3217195.1"/>
    <property type="molecule type" value="Genomic_DNA"/>
</dbReference>
<sequence length="347" mass="38486">MDKLTVDNDYIEADLKHITDVASEFQDGGIVSGRDEEETIEFYPLRAGFLCGILERLNTANYNFEEFSLKLLDSYKISRDEIEGVQEALASLDQSVKLVMNEQVEDIGWKPRVPRESKSWIGFPAVGGANGGRPPQDNTLDAMLGLPKRFNTRLDTSVVMKLGMGNSAMGNSAILGNSLIADAAPVTRVEVTSKNGVGAENLQKKDLTFVIWLTELLISSETTDLFGGDVLINAEQPKQINKTFSTVIKILLEIRDQLRQYPANLVEQFFSMPNLYLVKYPGRLPQIQNKLEEVLGILDEFNNAAGTLARVLKKLSVAIERIAKDRIRVSFASKVKESELQATQGTV</sequence>
<proteinExistence type="predicted"/>
<evidence type="ECO:0000313" key="1">
    <source>
        <dbReference type="EMBL" id="KAF3217195.1"/>
    </source>
</evidence>
<accession>A0A7C8UNH3</accession>
<dbReference type="Proteomes" id="UP000472727">
    <property type="component" value="Unassembled WGS sequence"/>
</dbReference>
<comment type="caution">
    <text evidence="1">The sequence shown here is derived from an EMBL/GenBank/DDBJ whole genome shotgun (WGS) entry which is preliminary data.</text>
</comment>
<organism evidence="1 2">
    <name type="scientific">Orbilia oligospora</name>
    <name type="common">Nematode-trapping fungus</name>
    <name type="synonym">Arthrobotrys oligospora</name>
    <dbReference type="NCBI Taxonomy" id="2813651"/>
    <lineage>
        <taxon>Eukaryota</taxon>
        <taxon>Fungi</taxon>
        <taxon>Dikarya</taxon>
        <taxon>Ascomycota</taxon>
        <taxon>Pezizomycotina</taxon>
        <taxon>Orbiliomycetes</taxon>
        <taxon>Orbiliales</taxon>
        <taxon>Orbiliaceae</taxon>
        <taxon>Orbilia</taxon>
    </lineage>
</organism>